<comment type="caution">
    <text evidence="1">The sequence shown here is derived from an EMBL/GenBank/DDBJ whole genome shotgun (WGS) entry which is preliminary data.</text>
</comment>
<reference evidence="1 2" key="1">
    <citation type="journal article" date="2014" name="Mol. Biol. Evol.">
        <title>Massive expansion of Ubiquitination-related gene families within the Chlamydiae.</title>
        <authorList>
            <person name="Domman D."/>
            <person name="Collingro A."/>
            <person name="Lagkouvardos I."/>
            <person name="Gehre L."/>
            <person name="Weinmaier T."/>
            <person name="Rattei T."/>
            <person name="Subtil A."/>
            <person name="Horn M."/>
        </authorList>
    </citation>
    <scope>NUCLEOTIDE SEQUENCE [LARGE SCALE GENOMIC DNA]</scope>
    <source>
        <strain evidence="1 2">OEW1</strain>
    </source>
</reference>
<accession>A0A0C1BYD8</accession>
<proteinExistence type="predicted"/>
<dbReference type="Proteomes" id="UP000031307">
    <property type="component" value="Unassembled WGS sequence"/>
</dbReference>
<dbReference type="EMBL" id="JSAM01000116">
    <property type="protein sequence ID" value="KIA76496.1"/>
    <property type="molecule type" value="Genomic_DNA"/>
</dbReference>
<dbReference type="PATRIC" id="fig|83552.4.peg.2384"/>
<organism evidence="1 2">
    <name type="scientific">Parachlamydia acanthamoebae</name>
    <dbReference type="NCBI Taxonomy" id="83552"/>
    <lineage>
        <taxon>Bacteria</taxon>
        <taxon>Pseudomonadati</taxon>
        <taxon>Chlamydiota</taxon>
        <taxon>Chlamydiia</taxon>
        <taxon>Parachlamydiales</taxon>
        <taxon>Parachlamydiaceae</taxon>
        <taxon>Parachlamydia</taxon>
    </lineage>
</organism>
<evidence type="ECO:0000313" key="1">
    <source>
        <dbReference type="EMBL" id="KIA76496.1"/>
    </source>
</evidence>
<evidence type="ECO:0000313" key="2">
    <source>
        <dbReference type="Proteomes" id="UP000031307"/>
    </source>
</evidence>
<gene>
    <name evidence="1" type="ORF">DB43_AF00020</name>
</gene>
<name>A0A0C1BYD8_9BACT</name>
<dbReference type="AlphaFoldDB" id="A0A0C1BYD8"/>
<protein>
    <recommendedName>
        <fullName evidence="3">Glycosyl transferase family 1 domain-containing protein</fullName>
    </recommendedName>
</protein>
<evidence type="ECO:0008006" key="3">
    <source>
        <dbReference type="Google" id="ProtNLM"/>
    </source>
</evidence>
<sequence length="431" mass="50131">MIMNILVIYDYYAPQELRQTFSDFLHCFGKYSSHQVYYCNYAYGVPSYYSRVEFDLIIFLHFFSIHFRMNGLSYEDYVSRLGPIKESKAIKVLFSQDEFFAMDRINRFIHDFNIEGVFSVAEESEWSTIYYDVDQTKVHFHKNLTGYLDDDICHVMCDLKKEIPNRDIDIGYRATRVPAWLGRQGKLKVDIAPVVKEAALAKGMHVDIATVTKAEDFFLGYDWYKFMLRCKAFIGVEGGSSIFDRDGSLRHKVNQYVQQNPDQSFEEIEAACFPGMDGNLALAALSPRHLEACVAKCCQILVEGSYGGILKPGIHYLELKKDFSNLNEVLELVQREDVREELADRAFHDVVESGLYTYKSFVEGAIQDCLSIRPSSISKKSPIFYRMNQFRDWLTWKSMPWEFYLFKRIKKCLPQNIITTLKTFRNRSSSV</sequence>